<feature type="transmembrane region" description="Helical" evidence="8">
    <location>
        <begin position="193"/>
        <end position="212"/>
    </location>
</feature>
<dbReference type="PANTHER" id="PTHR22911:SF137">
    <property type="entry name" value="SOLUTE CARRIER FAMILY 35 MEMBER G2-RELATED"/>
    <property type="match status" value="1"/>
</dbReference>
<feature type="transmembrane region" description="Helical" evidence="8">
    <location>
        <begin position="86"/>
        <end position="106"/>
    </location>
</feature>
<dbReference type="InterPro" id="IPR000620">
    <property type="entry name" value="EamA_dom"/>
</dbReference>
<evidence type="ECO:0000256" key="3">
    <source>
        <dbReference type="ARBA" id="ARBA00022448"/>
    </source>
</evidence>
<dbReference type="EMBL" id="JACIEP010000024">
    <property type="protein sequence ID" value="MBB4038185.1"/>
    <property type="molecule type" value="Genomic_DNA"/>
</dbReference>
<evidence type="ECO:0000313" key="10">
    <source>
        <dbReference type="EMBL" id="MBB4038185.1"/>
    </source>
</evidence>
<keyword evidence="3" id="KW-0813">Transport</keyword>
<dbReference type="InterPro" id="IPR004626">
    <property type="entry name" value="RarD"/>
</dbReference>
<feature type="domain" description="EamA" evidence="9">
    <location>
        <begin position="24"/>
        <end position="157"/>
    </location>
</feature>
<proteinExistence type="inferred from homology"/>
<name>A0A840CZS7_9BACT</name>
<evidence type="ECO:0000256" key="7">
    <source>
        <dbReference type="ARBA" id="ARBA00023136"/>
    </source>
</evidence>
<feature type="transmembrane region" description="Helical" evidence="8">
    <location>
        <begin position="118"/>
        <end position="135"/>
    </location>
</feature>
<evidence type="ECO:0000256" key="4">
    <source>
        <dbReference type="ARBA" id="ARBA00022475"/>
    </source>
</evidence>
<sequence>MDKIEPGSGLTMSSTHKNLSYNQGILYALACYVAWGLFPVFWKAITGVPAVNILAHRIVWSFAFLLIWVLLTNRETFASYIKQPKLLIRLGLAGFVISANWGIYIYAVGSNHIVEAGLGYYINPLVNVLFGYIFLKERLATMQKIAVLLALTGVVYFTISYGKFPWISLLLATSFGLYGLLKKKANLESMPALTVETMMVFPFALAFLFYTAESSVATPFFPSSAIISLLLVISGLITAIPLFWFGKSAQVIPLSTMGFIQYLSPTLQLLLGVFVYGETFGIEYLVCFTFVWSGLAFYTISILKGKKVTFAK</sequence>
<feature type="transmembrane region" description="Helical" evidence="8">
    <location>
        <begin position="282"/>
        <end position="303"/>
    </location>
</feature>
<evidence type="ECO:0000313" key="11">
    <source>
        <dbReference type="Proteomes" id="UP000555103"/>
    </source>
</evidence>
<feature type="transmembrane region" description="Helical" evidence="8">
    <location>
        <begin position="224"/>
        <end position="245"/>
    </location>
</feature>
<comment type="similarity">
    <text evidence="2">Belongs to the EamA transporter family.</text>
</comment>
<dbReference type="Proteomes" id="UP000555103">
    <property type="component" value="Unassembled WGS sequence"/>
</dbReference>
<accession>A0A840CZS7</accession>
<comment type="subcellular location">
    <subcellularLocation>
        <location evidence="1">Cell membrane</location>
        <topology evidence="1">Multi-pass membrane protein</topology>
    </subcellularLocation>
</comment>
<keyword evidence="7 8" id="KW-0472">Membrane</keyword>
<feature type="transmembrane region" description="Helical" evidence="8">
    <location>
        <begin position="142"/>
        <end position="159"/>
    </location>
</feature>
<evidence type="ECO:0000256" key="5">
    <source>
        <dbReference type="ARBA" id="ARBA00022692"/>
    </source>
</evidence>
<comment type="caution">
    <text evidence="10">The sequence shown here is derived from an EMBL/GenBank/DDBJ whole genome shotgun (WGS) entry which is preliminary data.</text>
</comment>
<dbReference type="Pfam" id="PF00892">
    <property type="entry name" value="EamA"/>
    <property type="match status" value="1"/>
</dbReference>
<protein>
    <submittedName>
        <fullName evidence="10">Chloramphenicol-sensitive protein RarD</fullName>
    </submittedName>
</protein>
<feature type="transmembrane region" description="Helical" evidence="8">
    <location>
        <begin position="54"/>
        <end position="74"/>
    </location>
</feature>
<keyword evidence="11" id="KW-1185">Reference proteome</keyword>
<evidence type="ECO:0000256" key="8">
    <source>
        <dbReference type="SAM" id="Phobius"/>
    </source>
</evidence>
<evidence type="ECO:0000256" key="2">
    <source>
        <dbReference type="ARBA" id="ARBA00007362"/>
    </source>
</evidence>
<keyword evidence="6 8" id="KW-1133">Transmembrane helix</keyword>
<keyword evidence="5 8" id="KW-0812">Transmembrane</keyword>
<dbReference type="NCBIfam" id="TIGR00688">
    <property type="entry name" value="rarD"/>
    <property type="match status" value="1"/>
</dbReference>
<dbReference type="AlphaFoldDB" id="A0A840CZS7"/>
<evidence type="ECO:0000256" key="6">
    <source>
        <dbReference type="ARBA" id="ARBA00022989"/>
    </source>
</evidence>
<feature type="transmembrane region" description="Helical" evidence="8">
    <location>
        <begin position="21"/>
        <end position="42"/>
    </location>
</feature>
<feature type="transmembrane region" description="Helical" evidence="8">
    <location>
        <begin position="257"/>
        <end position="276"/>
    </location>
</feature>
<reference evidence="10 11" key="1">
    <citation type="submission" date="2020-08" db="EMBL/GenBank/DDBJ databases">
        <title>Genomic Encyclopedia of Type Strains, Phase IV (KMG-IV): sequencing the most valuable type-strain genomes for metagenomic binning, comparative biology and taxonomic classification.</title>
        <authorList>
            <person name="Goeker M."/>
        </authorList>
    </citation>
    <scope>NUCLEOTIDE SEQUENCE [LARGE SCALE GENOMIC DNA]</scope>
    <source>
        <strain evidence="10 11">DSM 104969</strain>
    </source>
</reference>
<dbReference type="PANTHER" id="PTHR22911">
    <property type="entry name" value="ACYL-MALONYL CONDENSING ENZYME-RELATED"/>
    <property type="match status" value="1"/>
</dbReference>
<dbReference type="InterPro" id="IPR037185">
    <property type="entry name" value="EmrE-like"/>
</dbReference>
<dbReference type="GO" id="GO:0005886">
    <property type="term" value="C:plasma membrane"/>
    <property type="evidence" value="ECO:0007669"/>
    <property type="project" value="UniProtKB-SubCell"/>
</dbReference>
<gene>
    <name evidence="10" type="ORF">GGR21_004114</name>
</gene>
<evidence type="ECO:0000256" key="1">
    <source>
        <dbReference type="ARBA" id="ARBA00004651"/>
    </source>
</evidence>
<dbReference type="SUPFAM" id="SSF103481">
    <property type="entry name" value="Multidrug resistance efflux transporter EmrE"/>
    <property type="match status" value="2"/>
</dbReference>
<evidence type="ECO:0000259" key="9">
    <source>
        <dbReference type="Pfam" id="PF00892"/>
    </source>
</evidence>
<organism evidence="10 11">
    <name type="scientific">Dysgonomonas hofstadii</name>
    <dbReference type="NCBI Taxonomy" id="637886"/>
    <lineage>
        <taxon>Bacteria</taxon>
        <taxon>Pseudomonadati</taxon>
        <taxon>Bacteroidota</taxon>
        <taxon>Bacteroidia</taxon>
        <taxon>Bacteroidales</taxon>
        <taxon>Dysgonomonadaceae</taxon>
        <taxon>Dysgonomonas</taxon>
    </lineage>
</organism>
<keyword evidence="4" id="KW-1003">Cell membrane</keyword>
<dbReference type="RefSeq" id="WP_221233050.1">
    <property type="nucleotide sequence ID" value="NZ_JACIEP010000024.1"/>
</dbReference>